<accession>A0A1G2H504</accession>
<protein>
    <submittedName>
        <fullName evidence="3">Uncharacterized protein</fullName>
    </submittedName>
</protein>
<feature type="region of interest" description="Disordered" evidence="1">
    <location>
        <begin position="361"/>
        <end position="387"/>
    </location>
</feature>
<proteinExistence type="predicted"/>
<dbReference type="STRING" id="1802158.A2827_01120"/>
<evidence type="ECO:0000313" key="4">
    <source>
        <dbReference type="Proteomes" id="UP000177932"/>
    </source>
</evidence>
<comment type="caution">
    <text evidence="3">The sequence shown here is derived from an EMBL/GenBank/DDBJ whole genome shotgun (WGS) entry which is preliminary data.</text>
</comment>
<evidence type="ECO:0000313" key="3">
    <source>
        <dbReference type="EMBL" id="OGZ57574.1"/>
    </source>
</evidence>
<organism evidence="3 4">
    <name type="scientific">Candidatus Spechtbacteria bacterium RIFCSPHIGHO2_01_FULL_43_30</name>
    <dbReference type="NCBI Taxonomy" id="1802158"/>
    <lineage>
        <taxon>Bacteria</taxon>
        <taxon>Candidatus Spechtiibacteriota</taxon>
    </lineage>
</organism>
<reference evidence="3 4" key="1">
    <citation type="journal article" date="2016" name="Nat. Commun.">
        <title>Thousands of microbial genomes shed light on interconnected biogeochemical processes in an aquifer system.</title>
        <authorList>
            <person name="Anantharaman K."/>
            <person name="Brown C.T."/>
            <person name="Hug L.A."/>
            <person name="Sharon I."/>
            <person name="Castelle C.J."/>
            <person name="Probst A.J."/>
            <person name="Thomas B.C."/>
            <person name="Singh A."/>
            <person name="Wilkins M.J."/>
            <person name="Karaoz U."/>
            <person name="Brodie E.L."/>
            <person name="Williams K.H."/>
            <person name="Hubbard S.S."/>
            <person name="Banfield J.F."/>
        </authorList>
    </citation>
    <scope>NUCLEOTIDE SEQUENCE [LARGE SCALE GENOMIC DNA]</scope>
</reference>
<evidence type="ECO:0000256" key="2">
    <source>
        <dbReference type="SAM" id="Phobius"/>
    </source>
</evidence>
<keyword evidence="2" id="KW-0472">Membrane</keyword>
<dbReference type="AlphaFoldDB" id="A0A1G2H504"/>
<keyword evidence="2" id="KW-1133">Transmembrane helix</keyword>
<keyword evidence="2" id="KW-0812">Transmembrane</keyword>
<evidence type="ECO:0000256" key="1">
    <source>
        <dbReference type="SAM" id="MobiDB-lite"/>
    </source>
</evidence>
<gene>
    <name evidence="3" type="ORF">A2827_01120</name>
</gene>
<feature type="transmembrane region" description="Helical" evidence="2">
    <location>
        <begin position="275"/>
        <end position="297"/>
    </location>
</feature>
<feature type="compositionally biased region" description="Basic residues" evidence="1">
    <location>
        <begin position="377"/>
        <end position="387"/>
    </location>
</feature>
<sequence>MLQELHFTLYRVKIKASLFFLSSIVVFSIGAYADAGFGISPPWLKNTHLSPGSHYEQDIFLVQGKPESSVQVTATIESAEQIASWINFKPGNAFIIPAGTQQFPVRVTVDVPRDAGYETYTGKIRFVATSVGADNNSNIAIQLGSLAEITLTVTSDEYSDFNIRGVSIDDIEESMPITMGVRLENLGNIKVRPTRISLRIYDKWHEQILQEGDAETTEWIESFATGMIRATMPTTLSLGDYFADFEIYKGEEVIARDKERFNIVEKGTLAHWPRFLGMSIVWWGSGLGGLLSVLSVVKFNLFAKLLRILGIEVKRKSRSAAKNNKRKISRQKVSKILPESAKIRDPLPTMGFRPIAITASSRKRRAVQKSQINEPKRRGKRRKTIGA</sequence>
<name>A0A1G2H504_9BACT</name>
<dbReference type="Proteomes" id="UP000177932">
    <property type="component" value="Unassembled WGS sequence"/>
</dbReference>
<dbReference type="EMBL" id="MHOD01000027">
    <property type="protein sequence ID" value="OGZ57574.1"/>
    <property type="molecule type" value="Genomic_DNA"/>
</dbReference>